<reference evidence="6 7" key="1">
    <citation type="submission" date="2015-03" db="EMBL/GenBank/DDBJ databases">
        <title>Genomics and transcriptomics of the oil-accumulating basidiomycete yeast T. oleaginosus allow insights into substrate utilization and the diverse evolutionary trajectories of mating systems in fungi.</title>
        <authorList>
            <consortium name="DOE Joint Genome Institute"/>
            <person name="Kourist R."/>
            <person name="Kracht O."/>
            <person name="Bracharz F."/>
            <person name="Lipzen A."/>
            <person name="Nolan M."/>
            <person name="Ohm R."/>
            <person name="Grigoriev I."/>
            <person name="Sun S."/>
            <person name="Heitman J."/>
            <person name="Bruck T."/>
            <person name="Nowrousian M."/>
        </authorList>
    </citation>
    <scope>NUCLEOTIDE SEQUENCE [LARGE SCALE GENOMIC DNA]</scope>
    <source>
        <strain evidence="6 7">IBC0246</strain>
    </source>
</reference>
<evidence type="ECO:0000259" key="5">
    <source>
        <dbReference type="Pfam" id="PF01979"/>
    </source>
</evidence>
<dbReference type="GO" id="GO:0046098">
    <property type="term" value="P:guanine metabolic process"/>
    <property type="evidence" value="ECO:0007669"/>
    <property type="project" value="TreeGrafter"/>
</dbReference>
<evidence type="ECO:0000256" key="4">
    <source>
        <dbReference type="ARBA" id="ARBA00022833"/>
    </source>
</evidence>
<protein>
    <submittedName>
        <fullName evidence="6">Putative hydrolase</fullName>
    </submittedName>
</protein>
<dbReference type="Proteomes" id="UP000053611">
    <property type="component" value="Unassembled WGS sequence"/>
</dbReference>
<dbReference type="AlphaFoldDB" id="A0A0J0XNE4"/>
<dbReference type="Gene3D" id="2.30.40.10">
    <property type="entry name" value="Urease, subunit C, domain 1"/>
    <property type="match status" value="1"/>
</dbReference>
<dbReference type="GO" id="GO:0008270">
    <property type="term" value="F:zinc ion binding"/>
    <property type="evidence" value="ECO:0007669"/>
    <property type="project" value="TreeGrafter"/>
</dbReference>
<name>A0A0J0XNE4_9TREE</name>
<keyword evidence="3 6" id="KW-0378">Hydrolase</keyword>
<dbReference type="RefSeq" id="XP_018279131.1">
    <property type="nucleotide sequence ID" value="XM_018420819.1"/>
</dbReference>
<keyword evidence="4" id="KW-0862">Zinc</keyword>
<dbReference type="STRING" id="879819.A0A0J0XNE4"/>
<dbReference type="Gene3D" id="3.20.20.140">
    <property type="entry name" value="Metal-dependent hydrolases"/>
    <property type="match status" value="1"/>
</dbReference>
<dbReference type="InterPro" id="IPR032466">
    <property type="entry name" value="Metal_Hydrolase"/>
</dbReference>
<dbReference type="GeneID" id="28981422"/>
<evidence type="ECO:0000313" key="7">
    <source>
        <dbReference type="Proteomes" id="UP000053611"/>
    </source>
</evidence>
<gene>
    <name evidence="6" type="ORF">CC85DRAFT_260049</name>
</gene>
<proteinExistence type="predicted"/>
<dbReference type="GO" id="GO:0008892">
    <property type="term" value="F:guanine deaminase activity"/>
    <property type="evidence" value="ECO:0007669"/>
    <property type="project" value="TreeGrafter"/>
</dbReference>
<dbReference type="GO" id="GO:0005829">
    <property type="term" value="C:cytosol"/>
    <property type="evidence" value="ECO:0007669"/>
    <property type="project" value="TreeGrafter"/>
</dbReference>
<dbReference type="OrthoDB" id="194468at2759"/>
<evidence type="ECO:0000256" key="2">
    <source>
        <dbReference type="ARBA" id="ARBA00022723"/>
    </source>
</evidence>
<sequence>MQTLRGTLVDTPQLGALRIRRDHVICVDACGVISSIAPASATTPALLASATPLPRHTFLLPPFADLHLHAPQYLNAGSGLDLPLMEWLDAYTYPAEERVDADPALAAKLYTRLAQRLLEAGTGAALFFGTIGVEANLILAKACQDAGVRGYIGKLSMDQSPRSTYGEASPAESLANLHAFLDSMATLTSPLAPHERLVQPVLTPRFVPVCSDALLSSLGALAAERNLMIQSHMCESRDQMAWVHATRGRKDEHVFDTACLLTPRTVQAHVTSLTPNLVGLIKERGVTVAHCPLSNAYFSDAAFPLREALDAGVKIGLGSDIAGGYALPVQAAMRNAVLVARLREGAKREATFTAAAGAEPAVKDGEGIAEPDECSLRVDWTESLYLATAGGRAALGLPGTFRVSAPFDAQQITLAGDDGPLGLIDFFDLPCEDADDTWWRDAIERWWCVGDDRNRTGMWVQGRRVR</sequence>
<evidence type="ECO:0000256" key="3">
    <source>
        <dbReference type="ARBA" id="ARBA00022801"/>
    </source>
</evidence>
<keyword evidence="2" id="KW-0479">Metal-binding</keyword>
<evidence type="ECO:0000313" key="6">
    <source>
        <dbReference type="EMBL" id="KLT42640.1"/>
    </source>
</evidence>
<dbReference type="InterPro" id="IPR006680">
    <property type="entry name" value="Amidohydro-rel"/>
</dbReference>
<accession>A0A0J0XNE4</accession>
<dbReference type="SUPFAM" id="SSF51338">
    <property type="entry name" value="Composite domain of metallo-dependent hydrolases"/>
    <property type="match status" value="1"/>
</dbReference>
<dbReference type="InterPro" id="IPR011059">
    <property type="entry name" value="Metal-dep_hydrolase_composite"/>
</dbReference>
<feature type="domain" description="Amidohydrolase-related" evidence="5">
    <location>
        <begin position="58"/>
        <end position="347"/>
    </location>
</feature>
<dbReference type="Pfam" id="PF01979">
    <property type="entry name" value="Amidohydro_1"/>
    <property type="match status" value="1"/>
</dbReference>
<keyword evidence="7" id="KW-1185">Reference proteome</keyword>
<evidence type="ECO:0000256" key="1">
    <source>
        <dbReference type="ARBA" id="ARBA00001947"/>
    </source>
</evidence>
<dbReference type="PANTHER" id="PTHR11271:SF6">
    <property type="entry name" value="GUANINE DEAMINASE"/>
    <property type="match status" value="1"/>
</dbReference>
<dbReference type="InterPro" id="IPR051607">
    <property type="entry name" value="Metallo-dep_hydrolases"/>
</dbReference>
<dbReference type="SUPFAM" id="SSF51556">
    <property type="entry name" value="Metallo-dependent hydrolases"/>
    <property type="match status" value="1"/>
</dbReference>
<dbReference type="EMBL" id="KQ087203">
    <property type="protein sequence ID" value="KLT42640.1"/>
    <property type="molecule type" value="Genomic_DNA"/>
</dbReference>
<dbReference type="PANTHER" id="PTHR11271">
    <property type="entry name" value="GUANINE DEAMINASE"/>
    <property type="match status" value="1"/>
</dbReference>
<comment type="cofactor">
    <cofactor evidence="1">
        <name>Zn(2+)</name>
        <dbReference type="ChEBI" id="CHEBI:29105"/>
    </cofactor>
</comment>
<organism evidence="6 7">
    <name type="scientific">Cutaneotrichosporon oleaginosum</name>
    <dbReference type="NCBI Taxonomy" id="879819"/>
    <lineage>
        <taxon>Eukaryota</taxon>
        <taxon>Fungi</taxon>
        <taxon>Dikarya</taxon>
        <taxon>Basidiomycota</taxon>
        <taxon>Agaricomycotina</taxon>
        <taxon>Tremellomycetes</taxon>
        <taxon>Trichosporonales</taxon>
        <taxon>Trichosporonaceae</taxon>
        <taxon>Cutaneotrichosporon</taxon>
    </lineage>
</organism>